<feature type="transmembrane region" description="Helical" evidence="5">
    <location>
        <begin position="20"/>
        <end position="41"/>
    </location>
</feature>
<dbReference type="InterPro" id="IPR005018">
    <property type="entry name" value="DOMON_domain"/>
</dbReference>
<dbReference type="PROSITE" id="PS50836">
    <property type="entry name" value="DOMON"/>
    <property type="match status" value="1"/>
</dbReference>
<keyword evidence="8" id="KW-1185">Reference proteome</keyword>
<feature type="non-terminal residue" evidence="7">
    <location>
        <position position="131"/>
    </location>
</feature>
<accession>A0AA38LNI4</accession>
<comment type="caution">
    <text evidence="7">The sequence shown here is derived from an EMBL/GenBank/DDBJ whole genome shotgun (WGS) entry which is preliminary data.</text>
</comment>
<keyword evidence="4 5" id="KW-0472">Membrane</keyword>
<dbReference type="GO" id="GO:0016020">
    <property type="term" value="C:membrane"/>
    <property type="evidence" value="ECO:0007669"/>
    <property type="project" value="UniProtKB-SubCell"/>
</dbReference>
<evidence type="ECO:0000313" key="8">
    <source>
        <dbReference type="Proteomes" id="UP000824469"/>
    </source>
</evidence>
<organism evidence="7 8">
    <name type="scientific">Taxus chinensis</name>
    <name type="common">Chinese yew</name>
    <name type="synonym">Taxus wallichiana var. chinensis</name>
    <dbReference type="NCBI Taxonomy" id="29808"/>
    <lineage>
        <taxon>Eukaryota</taxon>
        <taxon>Viridiplantae</taxon>
        <taxon>Streptophyta</taxon>
        <taxon>Embryophyta</taxon>
        <taxon>Tracheophyta</taxon>
        <taxon>Spermatophyta</taxon>
        <taxon>Pinopsida</taxon>
        <taxon>Pinidae</taxon>
        <taxon>Conifers II</taxon>
        <taxon>Cupressales</taxon>
        <taxon>Taxaceae</taxon>
        <taxon>Taxus</taxon>
    </lineage>
</organism>
<keyword evidence="2" id="KW-0813">Transport</keyword>
<reference evidence="7 8" key="1">
    <citation type="journal article" date="2021" name="Nat. Plants">
        <title>The Taxus genome provides insights into paclitaxel biosynthesis.</title>
        <authorList>
            <person name="Xiong X."/>
            <person name="Gou J."/>
            <person name="Liao Q."/>
            <person name="Li Y."/>
            <person name="Zhou Q."/>
            <person name="Bi G."/>
            <person name="Li C."/>
            <person name="Du R."/>
            <person name="Wang X."/>
            <person name="Sun T."/>
            <person name="Guo L."/>
            <person name="Liang H."/>
            <person name="Lu P."/>
            <person name="Wu Y."/>
            <person name="Zhang Z."/>
            <person name="Ro D.K."/>
            <person name="Shang Y."/>
            <person name="Huang S."/>
            <person name="Yan J."/>
        </authorList>
    </citation>
    <scope>NUCLEOTIDE SEQUENCE [LARGE SCALE GENOMIC DNA]</scope>
    <source>
        <strain evidence="7">Ta-2019</strain>
    </source>
</reference>
<comment type="subcellular location">
    <subcellularLocation>
        <location evidence="1">Membrane</location>
    </subcellularLocation>
</comment>
<evidence type="ECO:0000256" key="1">
    <source>
        <dbReference type="ARBA" id="ARBA00004370"/>
    </source>
</evidence>
<protein>
    <recommendedName>
        <fullName evidence="6">DOMON domain-containing protein</fullName>
    </recommendedName>
</protein>
<dbReference type="AlphaFoldDB" id="A0AA38LNI4"/>
<evidence type="ECO:0000256" key="5">
    <source>
        <dbReference type="SAM" id="Phobius"/>
    </source>
</evidence>
<evidence type="ECO:0000256" key="2">
    <source>
        <dbReference type="ARBA" id="ARBA00022448"/>
    </source>
</evidence>
<evidence type="ECO:0000313" key="7">
    <source>
        <dbReference type="EMBL" id="KAH9330244.1"/>
    </source>
</evidence>
<dbReference type="EMBL" id="JAHRHJ020000001">
    <property type="protein sequence ID" value="KAH9330244.1"/>
    <property type="molecule type" value="Genomic_DNA"/>
</dbReference>
<keyword evidence="5" id="KW-0812">Transmembrane</keyword>
<dbReference type="OMA" id="LHCKISY"/>
<feature type="non-terminal residue" evidence="7">
    <location>
        <position position="1"/>
    </location>
</feature>
<evidence type="ECO:0000259" key="6">
    <source>
        <dbReference type="PROSITE" id="PS50836"/>
    </source>
</evidence>
<proteinExistence type="predicted"/>
<gene>
    <name evidence="7" type="ORF">KI387_002352</name>
</gene>
<evidence type="ECO:0000256" key="4">
    <source>
        <dbReference type="ARBA" id="ARBA00023136"/>
    </source>
</evidence>
<dbReference type="Proteomes" id="UP000824469">
    <property type="component" value="Unassembled WGS sequence"/>
</dbReference>
<keyword evidence="5" id="KW-1133">Transmembrane helix</keyword>
<dbReference type="PANTHER" id="PTHR23130:SF115">
    <property type="entry name" value="OS01G0680900 PROTEIN"/>
    <property type="match status" value="1"/>
</dbReference>
<dbReference type="InterPro" id="IPR045266">
    <property type="entry name" value="DOH_DOMON"/>
</dbReference>
<keyword evidence="3" id="KW-0732">Signal</keyword>
<sequence length="131" mass="14326">YEQIDNTLSILLSAPYTTGWVGMAFSTNGLMVGSSAMVGWMEQGVSGSIKQYYLGGKTPAAVTLDETRLVVISNSSSVHLQGSTIYLAFQLQLMCLLHCKISYLHLEAQLHPTTELSKHSSQFQAVFDFST</sequence>
<dbReference type="PANTHER" id="PTHR23130">
    <property type="entry name" value="CYTOCHROME B561 AND DOMON DOMAIN-CONTAINING PROTEIN"/>
    <property type="match status" value="1"/>
</dbReference>
<evidence type="ECO:0000256" key="3">
    <source>
        <dbReference type="ARBA" id="ARBA00022729"/>
    </source>
</evidence>
<name>A0AA38LNI4_TAXCH</name>
<feature type="domain" description="DOMON" evidence="6">
    <location>
        <begin position="1"/>
        <end position="108"/>
    </location>
</feature>
<dbReference type="CDD" id="cd09631">
    <property type="entry name" value="DOMON_DOH"/>
    <property type="match status" value="1"/>
</dbReference>